<dbReference type="PANTHER" id="PTHR37693:SF1">
    <property type="entry name" value="INTEGRAL MEMBRANE PROTEIN"/>
    <property type="match status" value="1"/>
</dbReference>
<dbReference type="GO" id="GO:0046677">
    <property type="term" value="P:response to antibiotic"/>
    <property type="evidence" value="ECO:0007669"/>
    <property type="project" value="UniProtKB-KW"/>
</dbReference>
<evidence type="ECO:0000256" key="3">
    <source>
        <dbReference type="ARBA" id="ARBA00022692"/>
    </source>
</evidence>
<dbReference type="EMBL" id="DF968080">
    <property type="protein sequence ID" value="GAP04228.1"/>
    <property type="molecule type" value="Genomic_DNA"/>
</dbReference>
<evidence type="ECO:0000313" key="9">
    <source>
        <dbReference type="Proteomes" id="UP001314262"/>
    </source>
</evidence>
<dbReference type="Pfam" id="PF03706">
    <property type="entry name" value="LPG_synthase_TM"/>
    <property type="match status" value="1"/>
</dbReference>
<evidence type="ECO:0000256" key="6">
    <source>
        <dbReference type="RuleBase" id="RU363042"/>
    </source>
</evidence>
<accession>A0A3F3H8R0</accession>
<keyword evidence="6" id="KW-0046">Antibiotic resistance</keyword>
<dbReference type="NCBIfam" id="TIGR00374">
    <property type="entry name" value="flippase-like domain"/>
    <property type="match status" value="1"/>
</dbReference>
<protein>
    <recommendedName>
        <fullName evidence="6">Phosphatidylglycerol lysyltransferase</fullName>
        <ecNumber evidence="6">2.3.2.3</ecNumber>
    </recommendedName>
    <alternativeName>
        <fullName evidence="6">Lysylphosphatidylglycerol synthase</fullName>
    </alternativeName>
</protein>
<dbReference type="AlphaFoldDB" id="A0A3F3H8R0"/>
<feature type="transmembrane region" description="Helical" evidence="6">
    <location>
        <begin position="12"/>
        <end position="28"/>
    </location>
</feature>
<dbReference type="RefSeq" id="WP_059393656.1">
    <property type="nucleotide sequence ID" value="NZ_BOJU01000005.1"/>
</dbReference>
<evidence type="ECO:0000313" key="8">
    <source>
        <dbReference type="EMBL" id="GAP04228.1"/>
    </source>
</evidence>
<evidence type="ECO:0000256" key="2">
    <source>
        <dbReference type="ARBA" id="ARBA00022475"/>
    </source>
</evidence>
<evidence type="ECO:0000256" key="1">
    <source>
        <dbReference type="ARBA" id="ARBA00004651"/>
    </source>
</evidence>
<dbReference type="GO" id="GO:0006629">
    <property type="term" value="P:lipid metabolic process"/>
    <property type="evidence" value="ECO:0007669"/>
    <property type="project" value="UniProtKB-KW"/>
</dbReference>
<dbReference type="Proteomes" id="UP000064514">
    <property type="component" value="Unassembled WGS sequence"/>
</dbReference>
<feature type="transmembrane region" description="Helical" evidence="6">
    <location>
        <begin position="270"/>
        <end position="292"/>
    </location>
</feature>
<feature type="transmembrane region" description="Helical" evidence="6">
    <location>
        <begin position="161"/>
        <end position="185"/>
    </location>
</feature>
<dbReference type="STRING" id="709323.GCA_001047135_00773"/>
<proteinExistence type="inferred from homology"/>
<reference evidence="8" key="1">
    <citation type="journal article" date="2015" name="BMC Genomics">
        <title>Comparative genomics of Fructobacillus spp. and Leuconostoc spp. reveals niche-specific evolution of Fructobacillus spp.</title>
        <authorList>
            <person name="Endo A."/>
            <person name="Tanizawa Y."/>
            <person name="Tanaka N."/>
            <person name="Maeno S."/>
            <person name="Kumar H."/>
            <person name="Shiwa Y."/>
            <person name="Okada S."/>
            <person name="Yoshikawa H."/>
            <person name="Dicks L."/>
            <person name="Nakagawa J."/>
            <person name="Arita M."/>
        </authorList>
    </citation>
    <scope>NUCLEOTIDE SEQUENCE [LARGE SCALE GENOMIC DNA]</scope>
    <source>
        <strain evidence="8">F214-1</strain>
    </source>
</reference>
<evidence type="ECO:0000256" key="4">
    <source>
        <dbReference type="ARBA" id="ARBA00022989"/>
    </source>
</evidence>
<keyword evidence="3 6" id="KW-0812">Transmembrane</keyword>
<feature type="transmembrane region" description="Helical" evidence="6">
    <location>
        <begin position="313"/>
        <end position="338"/>
    </location>
</feature>
<dbReference type="GO" id="GO:0050071">
    <property type="term" value="F:phosphatidylglycerol lysyltransferase activity"/>
    <property type="evidence" value="ECO:0007669"/>
    <property type="project" value="UniProtKB-EC"/>
</dbReference>
<dbReference type="EC" id="2.3.2.3" evidence="6"/>
<keyword evidence="6" id="KW-0443">Lipid metabolism</keyword>
<dbReference type="GO" id="GO:0005886">
    <property type="term" value="C:plasma membrane"/>
    <property type="evidence" value="ECO:0007669"/>
    <property type="project" value="UniProtKB-SubCell"/>
</dbReference>
<feature type="transmembrane region" description="Helical" evidence="6">
    <location>
        <begin position="131"/>
        <end position="149"/>
    </location>
</feature>
<keyword evidence="4 6" id="KW-1133">Transmembrane helix</keyword>
<keyword evidence="2" id="KW-1003">Cell membrane</keyword>
<reference evidence="7 9" key="2">
    <citation type="submission" date="2023-10" db="EMBL/GenBank/DDBJ databases">
        <authorList>
            <person name="Botero Cardona J."/>
        </authorList>
    </citation>
    <scope>NUCLEOTIDE SEQUENCE [LARGE SCALE GENOMIC DNA]</scope>
    <source>
        <strain evidence="7 9">R-53137</strain>
    </source>
</reference>
<feature type="transmembrane region" description="Helical" evidence="6">
    <location>
        <begin position="237"/>
        <end position="258"/>
    </location>
</feature>
<dbReference type="InterPro" id="IPR022791">
    <property type="entry name" value="L-PG_synthase/AglD"/>
</dbReference>
<dbReference type="PANTHER" id="PTHR37693">
    <property type="entry name" value="PHOSPHATIDYLGLYCEROL LYSYLTRANSFERASE"/>
    <property type="match status" value="1"/>
</dbReference>
<sequence length="351" mass="39109">MDVLKSKKNQLSALLVLVLTGLTIYYLTRELSGREKQLEAALKVLDWHFLVLALLTMILSLVLEALATRSLLSSVDRKNTSWGTLIRVPLLNQLGTGLTPFASGGQPAQLYALTRGKIEGSRALSVTLMKFLVYQIVVVLFFIVGYVAADSFIYKNVDPTFATFIPFAIAIHAVVIIGLLLVMFWPKLSLKVVEWSGRAAQKFMSASRVKKLVDTAEDKVNNFHQESKRVARSAKSLLVATLWTALQLIAFYLVPYFVIRAFGYGSVNPWLILTMNIMIVMVISLFPIPGGVGGAELSFQLLFTPFVKNPATLVLVILIWRIITYYFCLFAGILAYVIPNKEQRLAKQQKG</sequence>
<dbReference type="EMBL" id="CAUZLT010000005">
    <property type="protein sequence ID" value="CAK1251622.1"/>
    <property type="molecule type" value="Genomic_DNA"/>
</dbReference>
<gene>
    <name evidence="6" type="primary">mprF</name>
    <name evidence="8" type="ORF">FTRO_0031700</name>
    <name evidence="7" type="ORF">R53137_KAKDMLNK_01351</name>
</gene>
<name>A0A3F3H8R0_9LACO</name>
<evidence type="ECO:0000256" key="5">
    <source>
        <dbReference type="ARBA" id="ARBA00023136"/>
    </source>
</evidence>
<organism evidence="8">
    <name type="scientific">Fructobacillus tropaeoli</name>
    <dbReference type="NCBI Taxonomy" id="709323"/>
    <lineage>
        <taxon>Bacteria</taxon>
        <taxon>Bacillati</taxon>
        <taxon>Bacillota</taxon>
        <taxon>Bacilli</taxon>
        <taxon>Lactobacillales</taxon>
        <taxon>Lactobacillaceae</taxon>
        <taxon>Fructobacillus</taxon>
    </lineage>
</organism>
<comment type="similarity">
    <text evidence="6">Belongs to the LPG synthase family.</text>
</comment>
<evidence type="ECO:0000313" key="7">
    <source>
        <dbReference type="EMBL" id="CAK1251622.1"/>
    </source>
</evidence>
<dbReference type="Proteomes" id="UP001314262">
    <property type="component" value="Unassembled WGS sequence"/>
</dbReference>
<comment type="function">
    <text evidence="6">Catalyzes the transfer of a lysyl group from L-lysyl-tRNA(Lys) to membrane-bound phosphatidylglycerol (PG), which produces lysylphosphatidylglycerol (LPG), a major component of the bacterial membrane with a positive net charge. LPG synthesis contributes to bacterial virulence as it is involved in the resistance mechanism against cationic antimicrobial peptides (CAMP) produces by the host's immune system (defensins, cathelicidins) and by the competing microorganisms.</text>
</comment>
<comment type="catalytic activity">
    <reaction evidence="6">
        <text>L-lysyl-tRNA(Lys) + a 1,2-diacyl-sn-glycero-3-phospho-(1'-sn-glycerol) = a 1,2-diacyl-sn-glycero-3-phospho-1'-(3'-O-L-lysyl)-sn-glycerol + tRNA(Lys)</text>
        <dbReference type="Rhea" id="RHEA:10668"/>
        <dbReference type="Rhea" id="RHEA-COMP:9696"/>
        <dbReference type="Rhea" id="RHEA-COMP:9697"/>
        <dbReference type="ChEBI" id="CHEBI:64716"/>
        <dbReference type="ChEBI" id="CHEBI:75792"/>
        <dbReference type="ChEBI" id="CHEBI:78442"/>
        <dbReference type="ChEBI" id="CHEBI:78529"/>
        <dbReference type="EC" id="2.3.2.3"/>
    </reaction>
</comment>
<keyword evidence="5 6" id="KW-0472">Membrane</keyword>
<keyword evidence="9" id="KW-1185">Reference proteome</keyword>
<comment type="subcellular location">
    <subcellularLocation>
        <location evidence="1 6">Cell membrane</location>
        <topology evidence="1 6">Multi-pass membrane protein</topology>
    </subcellularLocation>
</comment>
<keyword evidence="6" id="KW-0808">Transferase</keyword>
<feature type="transmembrane region" description="Helical" evidence="6">
    <location>
        <begin position="48"/>
        <end position="67"/>
    </location>
</feature>